<protein>
    <recommendedName>
        <fullName evidence="1">Anti-CBASS protein Acb1-like N-terminal domain-containing protein</fullName>
    </recommendedName>
</protein>
<keyword evidence="4" id="KW-1185">Reference proteome</keyword>
<reference evidence="3" key="3">
    <citation type="submission" date="2021-03" db="EMBL/GenBank/DDBJ databases">
        <title>Genomic Encyclopedia of Type Strains, Phase IV (KMG-IV): sequencing the most valuable type-strain genomes for metagenomic binning, comparative biology and taxonomic classification.</title>
        <authorList>
            <person name="Goeker M."/>
        </authorList>
    </citation>
    <scope>NUCLEOTIDE SEQUENCE</scope>
    <source>
        <strain evidence="3">DSM 22443</strain>
    </source>
</reference>
<evidence type="ECO:0000259" key="1">
    <source>
        <dbReference type="Pfam" id="PF06381"/>
    </source>
</evidence>
<accession>A0A830FYU9</accession>
<dbReference type="Proteomes" id="UP000614609">
    <property type="component" value="Unassembled WGS sequence"/>
</dbReference>
<comment type="caution">
    <text evidence="2">The sequence shown here is derived from an EMBL/GenBank/DDBJ whole genome shotgun (WGS) entry which is preliminary data.</text>
</comment>
<evidence type="ECO:0000313" key="4">
    <source>
        <dbReference type="Proteomes" id="UP000614609"/>
    </source>
</evidence>
<reference evidence="2" key="2">
    <citation type="submission" date="2020-09" db="EMBL/GenBank/DDBJ databases">
        <authorList>
            <person name="Sun Q."/>
            <person name="Ohkuma M."/>
        </authorList>
    </citation>
    <scope>NUCLEOTIDE SEQUENCE</scope>
    <source>
        <strain evidence="2">JCM 16108</strain>
    </source>
</reference>
<dbReference type="InterPro" id="IPR024459">
    <property type="entry name" value="Acb1-like_N"/>
</dbReference>
<dbReference type="RefSeq" id="WP_188871114.1">
    <property type="nucleotide sequence ID" value="NZ_BMOO01000003.1"/>
</dbReference>
<proteinExistence type="predicted"/>
<dbReference type="Proteomes" id="UP000765891">
    <property type="component" value="Unassembled WGS sequence"/>
</dbReference>
<dbReference type="Pfam" id="PF06381">
    <property type="entry name" value="Phage_portal_3"/>
    <property type="match status" value="1"/>
</dbReference>
<evidence type="ECO:0000313" key="2">
    <source>
        <dbReference type="EMBL" id="GGM64360.1"/>
    </source>
</evidence>
<organism evidence="2 4">
    <name type="scientific">Halarchaeum rubridurum</name>
    <dbReference type="NCBI Taxonomy" id="489911"/>
    <lineage>
        <taxon>Archaea</taxon>
        <taxon>Methanobacteriati</taxon>
        <taxon>Methanobacteriota</taxon>
        <taxon>Stenosarchaea group</taxon>
        <taxon>Halobacteria</taxon>
        <taxon>Halobacteriales</taxon>
        <taxon>Halobacteriaceae</taxon>
    </lineage>
</organism>
<dbReference type="OrthoDB" id="271325at2157"/>
<reference evidence="2" key="1">
    <citation type="journal article" date="2014" name="Int. J. Syst. Evol. Microbiol.">
        <title>Complete genome sequence of Corynebacterium casei LMG S-19264T (=DSM 44701T), isolated from a smear-ripened cheese.</title>
        <authorList>
            <consortium name="US DOE Joint Genome Institute (JGI-PGF)"/>
            <person name="Walter F."/>
            <person name="Albersmeier A."/>
            <person name="Kalinowski J."/>
            <person name="Ruckert C."/>
        </authorList>
    </citation>
    <scope>NUCLEOTIDE SEQUENCE</scope>
    <source>
        <strain evidence="2">JCM 16108</strain>
    </source>
</reference>
<dbReference type="AlphaFoldDB" id="A0A830FYU9"/>
<sequence>MTDTTTTDSDDAETYELTADELAGIQMRTMLAANLGKQYDGDRDLYEAFGWDEQPGVEDFYAMYLRHPYARAVVDIPATTTWRDPPTITDSVEMGAGETTAFEDDLATLEDDERLWHYARRADKLAGIGEYGVLVIGFADNRDLAAPVDGGEIDGPADVRWLRPFSQLSVEDLRLDDDPQSDRWGYPEYYRLDLGDEDDATPETSTTAWVHHSRVIHIAENLLDDDIRGTPRMEPVYNALFDIEKTLGAAAEMAYRGADYGLAVNVDSGYQLEDGGDRMEQELQEFMHGFSKTMQLEGADVEQIGGNDIDPTPIINPEIEAISAYTGMPQSMLKGNETGERATTEDRKEWYGSIAERREQTTTPIIVRDLIDRLTEYGAVSQPNGGGYDVAWPPLAEQSESDEADVQATRAEVLQQVQALLAGMTTADVVEFIETGEFPDLGAESTADVPPIDEADENVQDYYGSAFPEAEADD</sequence>
<feature type="domain" description="Anti-CBASS protein Acb1-like N-terminal" evidence="1">
    <location>
        <begin position="61"/>
        <end position="414"/>
    </location>
</feature>
<dbReference type="EMBL" id="BMOO01000003">
    <property type="protein sequence ID" value="GGM64360.1"/>
    <property type="molecule type" value="Genomic_DNA"/>
</dbReference>
<dbReference type="EMBL" id="JAGGKO010000001">
    <property type="protein sequence ID" value="MBP1953563.1"/>
    <property type="molecule type" value="Genomic_DNA"/>
</dbReference>
<name>A0A830FYU9_9EURY</name>
<evidence type="ECO:0000313" key="3">
    <source>
        <dbReference type="EMBL" id="MBP1953563.1"/>
    </source>
</evidence>
<gene>
    <name evidence="2" type="ORF">GCM10009017_12980</name>
    <name evidence="3" type="ORF">J2752_000444</name>
</gene>